<feature type="compositionally biased region" description="Basic and acidic residues" evidence="1">
    <location>
        <begin position="93"/>
        <end position="106"/>
    </location>
</feature>
<evidence type="ECO:0000256" key="1">
    <source>
        <dbReference type="SAM" id="MobiDB-lite"/>
    </source>
</evidence>
<feature type="compositionally biased region" description="Low complexity" evidence="1">
    <location>
        <begin position="10"/>
        <end position="22"/>
    </location>
</feature>
<sequence length="396" mass="43792">SVNPRNNIGNPSDANLNNNNIPLNRVDNKNVDNFNYLGNNYHAGNFAGLEGADTQPFGNFRSNRWKDISVEISYDRLLAAIHESAQSIDESRRVYGLDKGQSDDKGPRKKRSRFSALQGVEMVFDPGNREPVLIDEIIEEEDGNLTVCAAAGSNYNSWWGGDNTGPRFTIRFKNNNQNKSYPALLQPSGNLQAPNPAQYYQTQYLSTQQIPQVDHQLGQALPVTRKLPWYGNDSRTYHNCGQVGHTFDTCVNPRVEVCNIYHQPGHTRQTCQLATTAGNASDIQSIDQNGDSVDTRKLKIFQNYIKSRKLPQEEISSKVLTVNNGIVDKELGLGGNTKTSQGCRLEDSSRGVPAGVSEEIEKLAHPLFDAEENGIFPDAAKEDDGVPDPLNSDQPG</sequence>
<feature type="region of interest" description="Disordered" evidence="1">
    <location>
        <begin position="93"/>
        <end position="112"/>
    </location>
</feature>
<accession>A0AAV7IX95</accession>
<protein>
    <submittedName>
        <fullName evidence="2">Uncharacterized protein</fullName>
    </submittedName>
</protein>
<proteinExistence type="predicted"/>
<evidence type="ECO:0000313" key="2">
    <source>
        <dbReference type="EMBL" id="KAH0558846.1"/>
    </source>
</evidence>
<dbReference type="AlphaFoldDB" id="A0AAV7IX95"/>
<feature type="region of interest" description="Disordered" evidence="1">
    <location>
        <begin position="369"/>
        <end position="396"/>
    </location>
</feature>
<dbReference type="GO" id="GO:0003676">
    <property type="term" value="F:nucleic acid binding"/>
    <property type="evidence" value="ECO:0007669"/>
    <property type="project" value="InterPro"/>
</dbReference>
<keyword evidence="3" id="KW-1185">Reference proteome</keyword>
<dbReference type="InterPro" id="IPR036875">
    <property type="entry name" value="Znf_CCHC_sf"/>
</dbReference>
<dbReference type="EMBL" id="JAHXZJ010000452">
    <property type="protein sequence ID" value="KAH0558846.1"/>
    <property type="molecule type" value="Genomic_DNA"/>
</dbReference>
<reference evidence="2 3" key="1">
    <citation type="journal article" date="2021" name="J. Hered.">
        <title>A chromosome-level genome assembly of the parasitoid wasp, Cotesia glomerata (Hymenoptera: Braconidae).</title>
        <authorList>
            <person name="Pinto B.J."/>
            <person name="Weis J.J."/>
            <person name="Gamble T."/>
            <person name="Ode P.J."/>
            <person name="Paul R."/>
            <person name="Zaspel J.M."/>
        </authorList>
    </citation>
    <scope>NUCLEOTIDE SEQUENCE [LARGE SCALE GENOMIC DNA]</scope>
    <source>
        <strain evidence="2">CgM1</strain>
    </source>
</reference>
<dbReference type="Proteomes" id="UP000826195">
    <property type="component" value="Unassembled WGS sequence"/>
</dbReference>
<dbReference type="GO" id="GO:0008270">
    <property type="term" value="F:zinc ion binding"/>
    <property type="evidence" value="ECO:0007669"/>
    <property type="project" value="InterPro"/>
</dbReference>
<dbReference type="SUPFAM" id="SSF57756">
    <property type="entry name" value="Retrovirus zinc finger-like domains"/>
    <property type="match status" value="1"/>
</dbReference>
<feature type="non-terminal residue" evidence="2">
    <location>
        <position position="1"/>
    </location>
</feature>
<feature type="region of interest" description="Disordered" evidence="1">
    <location>
        <begin position="1"/>
        <end position="22"/>
    </location>
</feature>
<evidence type="ECO:0000313" key="3">
    <source>
        <dbReference type="Proteomes" id="UP000826195"/>
    </source>
</evidence>
<comment type="caution">
    <text evidence="2">The sequence shown here is derived from an EMBL/GenBank/DDBJ whole genome shotgun (WGS) entry which is preliminary data.</text>
</comment>
<gene>
    <name evidence="2" type="ORF">KQX54_000181</name>
</gene>
<dbReference type="Gene3D" id="4.10.60.10">
    <property type="entry name" value="Zinc finger, CCHC-type"/>
    <property type="match status" value="1"/>
</dbReference>
<name>A0AAV7IX95_COTGL</name>
<organism evidence="2 3">
    <name type="scientific">Cotesia glomerata</name>
    <name type="common">Lepidopteran parasitic wasp</name>
    <name type="synonym">Apanteles glomeratus</name>
    <dbReference type="NCBI Taxonomy" id="32391"/>
    <lineage>
        <taxon>Eukaryota</taxon>
        <taxon>Metazoa</taxon>
        <taxon>Ecdysozoa</taxon>
        <taxon>Arthropoda</taxon>
        <taxon>Hexapoda</taxon>
        <taxon>Insecta</taxon>
        <taxon>Pterygota</taxon>
        <taxon>Neoptera</taxon>
        <taxon>Endopterygota</taxon>
        <taxon>Hymenoptera</taxon>
        <taxon>Apocrita</taxon>
        <taxon>Ichneumonoidea</taxon>
        <taxon>Braconidae</taxon>
        <taxon>Microgastrinae</taxon>
        <taxon>Cotesia</taxon>
    </lineage>
</organism>